<dbReference type="GO" id="GO:0008173">
    <property type="term" value="F:RNA methyltransferase activity"/>
    <property type="evidence" value="ECO:0007669"/>
    <property type="project" value="InterPro"/>
</dbReference>
<protein>
    <submittedName>
        <fullName evidence="7">NOP2-LIKE NUCLEOLAR PROTEIN</fullName>
    </submittedName>
</protein>
<evidence type="ECO:0000256" key="4">
    <source>
        <dbReference type="ARBA" id="ARBA00022884"/>
    </source>
</evidence>
<evidence type="ECO:0000313" key="7">
    <source>
        <dbReference type="EMBL" id="KAK0039191.1"/>
    </source>
</evidence>
<accession>A0AAD8AMY7</accession>
<evidence type="ECO:0000256" key="5">
    <source>
        <dbReference type="PROSITE-ProRule" id="PRU01023"/>
    </source>
</evidence>
<dbReference type="Pfam" id="PF01189">
    <property type="entry name" value="Methyltr_RsmB-F"/>
    <property type="match status" value="1"/>
</dbReference>
<dbReference type="InterPro" id="IPR049560">
    <property type="entry name" value="MeTrfase_RsmB-F_NOP2_cat"/>
</dbReference>
<dbReference type="InterPro" id="IPR029063">
    <property type="entry name" value="SAM-dependent_MTases_sf"/>
</dbReference>
<keyword evidence="2 5" id="KW-0808">Transferase</keyword>
<dbReference type="Proteomes" id="UP001233172">
    <property type="component" value="Unassembled WGS sequence"/>
</dbReference>
<evidence type="ECO:0000313" key="8">
    <source>
        <dbReference type="Proteomes" id="UP001233172"/>
    </source>
</evidence>
<dbReference type="CDD" id="cd02440">
    <property type="entry name" value="AdoMet_MTases"/>
    <property type="match status" value="1"/>
</dbReference>
<evidence type="ECO:0000256" key="3">
    <source>
        <dbReference type="ARBA" id="ARBA00022691"/>
    </source>
</evidence>
<dbReference type="GO" id="GO:0003723">
    <property type="term" value="F:RNA binding"/>
    <property type="evidence" value="ECO:0007669"/>
    <property type="project" value="UniProtKB-UniRule"/>
</dbReference>
<dbReference type="InterPro" id="IPR001678">
    <property type="entry name" value="MeTrfase_RsmB-F_NOP2_dom"/>
</dbReference>
<dbReference type="AlphaFoldDB" id="A0AAD8AMY7"/>
<comment type="similarity">
    <text evidence="5">Belongs to the class I-like SAM-binding methyltransferase superfamily. RsmB/NOP family.</text>
</comment>
<evidence type="ECO:0000259" key="6">
    <source>
        <dbReference type="PROSITE" id="PS51686"/>
    </source>
</evidence>
<feature type="domain" description="SAM-dependent MTase RsmB/NOP-type" evidence="6">
    <location>
        <begin position="84"/>
        <end position="364"/>
    </location>
</feature>
<reference evidence="7" key="1">
    <citation type="journal article" date="2023" name="PLoS Negl. Trop. Dis.">
        <title>A genome sequence for Biomphalaria pfeifferi, the major vector snail for the human-infecting parasite Schistosoma mansoni.</title>
        <authorList>
            <person name="Bu L."/>
            <person name="Lu L."/>
            <person name="Laidemitt M.R."/>
            <person name="Zhang S.M."/>
            <person name="Mutuku M."/>
            <person name="Mkoji G."/>
            <person name="Steinauer M."/>
            <person name="Loker E.S."/>
        </authorList>
    </citation>
    <scope>NUCLEOTIDE SEQUENCE</scope>
    <source>
        <strain evidence="7">KasaAsao</strain>
    </source>
</reference>
<feature type="binding site" evidence="5">
    <location>
        <position position="253"/>
    </location>
    <ligand>
        <name>S-adenosyl-L-methionine</name>
        <dbReference type="ChEBI" id="CHEBI:59789"/>
    </ligand>
</feature>
<dbReference type="PANTHER" id="PTHR22807">
    <property type="entry name" value="NOP2 YEAST -RELATED NOL1/NOP2/FMU SUN DOMAIN-CONTAINING"/>
    <property type="match status" value="1"/>
</dbReference>
<dbReference type="GO" id="GO:0005730">
    <property type="term" value="C:nucleolus"/>
    <property type="evidence" value="ECO:0007669"/>
    <property type="project" value="TreeGrafter"/>
</dbReference>
<evidence type="ECO:0000256" key="2">
    <source>
        <dbReference type="ARBA" id="ARBA00022679"/>
    </source>
</evidence>
<dbReference type="PROSITE" id="PS51686">
    <property type="entry name" value="SAM_MT_RSMB_NOP"/>
    <property type="match status" value="1"/>
</dbReference>
<name>A0AAD8AMY7_BIOPF</name>
<feature type="binding site" evidence="5">
    <location>
        <begin position="184"/>
        <end position="190"/>
    </location>
    <ligand>
        <name>S-adenosyl-L-methionine</name>
        <dbReference type="ChEBI" id="CHEBI:59789"/>
    </ligand>
</feature>
<keyword evidence="8" id="KW-1185">Reference proteome</keyword>
<feature type="active site" description="Nucleophile" evidence="5">
    <location>
        <position position="299"/>
    </location>
</feature>
<gene>
    <name evidence="7" type="ORF">Bpfe_031407</name>
</gene>
<reference evidence="7" key="2">
    <citation type="submission" date="2023-04" db="EMBL/GenBank/DDBJ databases">
        <authorList>
            <person name="Bu L."/>
            <person name="Lu L."/>
            <person name="Laidemitt M.R."/>
            <person name="Zhang S.M."/>
            <person name="Mutuku M."/>
            <person name="Mkoji G."/>
            <person name="Steinauer M."/>
            <person name="Loker E.S."/>
        </authorList>
    </citation>
    <scope>NUCLEOTIDE SEQUENCE</scope>
    <source>
        <strain evidence="7">KasaAsao</strain>
        <tissue evidence="7">Whole Snail</tissue>
    </source>
</reference>
<dbReference type="SUPFAM" id="SSF53335">
    <property type="entry name" value="S-adenosyl-L-methionine-dependent methyltransferases"/>
    <property type="match status" value="1"/>
</dbReference>
<keyword evidence="4 5" id="KW-0694">RNA-binding</keyword>
<keyword evidence="3 5" id="KW-0949">S-adenosyl-L-methionine</keyword>
<dbReference type="PRINTS" id="PR02008">
    <property type="entry name" value="RCMTFAMILY"/>
</dbReference>
<sequence>MKNPSRSSFDRKCVEKIQQILENKSTVKKEVYKERNPKLYHRLVQMVVENHDLLLRTIRKCKFMENDPEMGVVKCFQILEKRLKNARLRRKFVEAMGEEKLKHTRNPLFVRINTLRGGKIEDLDGLDCEETPIEHVYRVSCVSSINDLKVYRDGKIVIQNIASCLPALHTILNPEEHSRVIDTCSAPGNKTSHLSMIMNNTGKIHAFEMDPNRVETLRTQLNKLGVTNTEVVHDDFIASAPEEFEAVRYVLCDPSCSGSGIHLNYKPDQDRIDHLKAFQIKIVEHALKFRPEKLIYSVCSEHREECEEVVEEVLRNPEYDLEDISGFWKSDESLGFPFSHKVIRCRSNSESGSIGFFIALFESVERQRVADGISRPHHEQEVEPHECRYLFCRNQAVLCSFYLESRDRLHSWIDKIAQTCCCGCERKECVREHEEHIVVDRLQKLLEPGREHRHVYNRKIRVDVVFSSQVSADVYEID</sequence>
<feature type="binding site" evidence="5">
    <location>
        <position position="235"/>
    </location>
    <ligand>
        <name>S-adenosyl-L-methionine</name>
        <dbReference type="ChEBI" id="CHEBI:59789"/>
    </ligand>
</feature>
<dbReference type="PANTHER" id="PTHR22807:SF4">
    <property type="entry name" value="28S RRNA (CYTOSINE-C(5))-METHYLTRANSFERASE"/>
    <property type="match status" value="1"/>
</dbReference>
<evidence type="ECO:0000256" key="1">
    <source>
        <dbReference type="ARBA" id="ARBA00022603"/>
    </source>
</evidence>
<dbReference type="GO" id="GO:0070475">
    <property type="term" value="P:rRNA base methylation"/>
    <property type="evidence" value="ECO:0007669"/>
    <property type="project" value="TreeGrafter"/>
</dbReference>
<feature type="binding site" evidence="5">
    <location>
        <position position="208"/>
    </location>
    <ligand>
        <name>S-adenosyl-L-methionine</name>
        <dbReference type="ChEBI" id="CHEBI:59789"/>
    </ligand>
</feature>
<comment type="caution">
    <text evidence="7">The sequence shown here is derived from an EMBL/GenBank/DDBJ whole genome shotgun (WGS) entry which is preliminary data.</text>
</comment>
<keyword evidence="1 5" id="KW-0489">Methyltransferase</keyword>
<organism evidence="7 8">
    <name type="scientific">Biomphalaria pfeifferi</name>
    <name type="common">Bloodfluke planorb</name>
    <name type="synonym">Freshwater snail</name>
    <dbReference type="NCBI Taxonomy" id="112525"/>
    <lineage>
        <taxon>Eukaryota</taxon>
        <taxon>Metazoa</taxon>
        <taxon>Spiralia</taxon>
        <taxon>Lophotrochozoa</taxon>
        <taxon>Mollusca</taxon>
        <taxon>Gastropoda</taxon>
        <taxon>Heterobranchia</taxon>
        <taxon>Euthyneura</taxon>
        <taxon>Panpulmonata</taxon>
        <taxon>Hygrophila</taxon>
        <taxon>Lymnaeoidea</taxon>
        <taxon>Planorbidae</taxon>
        <taxon>Biomphalaria</taxon>
    </lineage>
</organism>
<proteinExistence type="inferred from homology"/>
<dbReference type="InterPro" id="IPR023267">
    <property type="entry name" value="RCMT"/>
</dbReference>
<dbReference type="EMBL" id="JASAOG010000480">
    <property type="protein sequence ID" value="KAK0039191.1"/>
    <property type="molecule type" value="Genomic_DNA"/>
</dbReference>
<dbReference type="Gene3D" id="3.40.50.150">
    <property type="entry name" value="Vaccinia Virus protein VP39"/>
    <property type="match status" value="1"/>
</dbReference>